<keyword evidence="1" id="KW-1133">Transmembrane helix</keyword>
<proteinExistence type="predicted"/>
<gene>
    <name evidence="2" type="ORF">CFH80_03835</name>
</gene>
<feature type="transmembrane region" description="Helical" evidence="1">
    <location>
        <begin position="82"/>
        <end position="102"/>
    </location>
</feature>
<feature type="transmembrane region" description="Helical" evidence="1">
    <location>
        <begin position="425"/>
        <end position="450"/>
    </location>
</feature>
<keyword evidence="1" id="KW-0812">Transmembrane</keyword>
<sequence>MHDHSFYAYMSCMPSWFSSNPPFATIAHLNPEQTMNTLCKIALLAITFLHVAKLFMPVSLELLSFFTAVLFVCGLGMQKKGFLRITVLFFVLGTTILLAYRLAFPVWMQSLTSMTNIIAIIVVMQLFSIPIEAGRYSDTVEYWLKKLFRKESSLYFFAMLVTNLFSSFLLFGTVPVMVALFNKALKNSVLDYQRFFATAIMRGYALVLFWAPGAVIILLVMQVTHVSWSELFVPGFLLSTIGLITSYLLEHTLRFNRPVLSEPFEASANLARNAPRQTAHIVLVVVSLLLCIALLESFSIGTATGRILLAGFMISVVWIVSFAKHPKLVTILKTYAQSGITQATDFAVFFIAVGLFAGAIDHSGILMHVQPLLQESINRMGIFSIVVIPLLFIVIAIFGIHPLVLAVMFGKILLSLSLPLSSVSVALLLILAAAISFIVSPCAGMSLMTAKFLNVTPLDVSLRWNLLFCTLFLAEGILFAYAWSL</sequence>
<dbReference type="AlphaFoldDB" id="A0A2D3WC31"/>
<evidence type="ECO:0000313" key="2">
    <source>
        <dbReference type="EMBL" id="DAB36640.1"/>
    </source>
</evidence>
<dbReference type="EMBL" id="DLUG01000101">
    <property type="protein sequence ID" value="DAB36640.1"/>
    <property type="molecule type" value="Genomic_DNA"/>
</dbReference>
<feature type="transmembrane region" description="Helical" evidence="1">
    <location>
        <begin position="114"/>
        <end position="133"/>
    </location>
</feature>
<feature type="transmembrane region" description="Helical" evidence="1">
    <location>
        <begin position="201"/>
        <end position="219"/>
    </location>
</feature>
<organism evidence="2 3">
    <name type="scientific">Sulfurospirillum cavolei</name>
    <dbReference type="NCBI Taxonomy" id="366522"/>
    <lineage>
        <taxon>Bacteria</taxon>
        <taxon>Pseudomonadati</taxon>
        <taxon>Campylobacterota</taxon>
        <taxon>Epsilonproteobacteria</taxon>
        <taxon>Campylobacterales</taxon>
        <taxon>Sulfurospirillaceae</taxon>
        <taxon>Sulfurospirillum</taxon>
    </lineage>
</organism>
<feature type="transmembrane region" description="Helical" evidence="1">
    <location>
        <begin position="381"/>
        <end position="405"/>
    </location>
</feature>
<feature type="transmembrane region" description="Helical" evidence="1">
    <location>
        <begin position="231"/>
        <end position="249"/>
    </location>
</feature>
<feature type="transmembrane region" description="Helical" evidence="1">
    <location>
        <begin position="277"/>
        <end position="295"/>
    </location>
</feature>
<evidence type="ECO:0000256" key="1">
    <source>
        <dbReference type="SAM" id="Phobius"/>
    </source>
</evidence>
<keyword evidence="1" id="KW-0472">Membrane</keyword>
<feature type="transmembrane region" description="Helical" evidence="1">
    <location>
        <begin position="462"/>
        <end position="483"/>
    </location>
</feature>
<feature type="transmembrane region" description="Helical" evidence="1">
    <location>
        <begin position="54"/>
        <end position="75"/>
    </location>
</feature>
<feature type="transmembrane region" description="Helical" evidence="1">
    <location>
        <begin position="307"/>
        <end position="326"/>
    </location>
</feature>
<comment type="caution">
    <text evidence="2">The sequence shown here is derived from an EMBL/GenBank/DDBJ whole genome shotgun (WGS) entry which is preliminary data.</text>
</comment>
<accession>A0A2D3WC31</accession>
<feature type="transmembrane region" description="Helical" evidence="1">
    <location>
        <begin position="346"/>
        <end position="369"/>
    </location>
</feature>
<evidence type="ECO:0000313" key="3">
    <source>
        <dbReference type="Proteomes" id="UP000231638"/>
    </source>
</evidence>
<reference evidence="2 3" key="1">
    <citation type="journal article" date="2017" name="Front. Microbiol.">
        <title>Comparative Genomic Analysis of the Class Epsilonproteobacteria and Proposed Reclassification to Epsilonbacteraeota (phyl. nov.).</title>
        <authorList>
            <person name="Waite D.W."/>
            <person name="Vanwonterghem I."/>
            <person name="Rinke C."/>
            <person name="Parks D.H."/>
            <person name="Zhang Y."/>
            <person name="Takai K."/>
            <person name="Sievert S.M."/>
            <person name="Simon J."/>
            <person name="Campbell B.J."/>
            <person name="Hanson T.E."/>
            <person name="Woyke T."/>
            <person name="Klotz M.G."/>
            <person name="Hugenholtz P."/>
        </authorList>
    </citation>
    <scope>NUCLEOTIDE SEQUENCE [LARGE SCALE GENOMIC DNA]</scope>
    <source>
        <strain evidence="2">UBA11420</strain>
    </source>
</reference>
<dbReference type="Proteomes" id="UP000231638">
    <property type="component" value="Unassembled WGS sequence"/>
</dbReference>
<protein>
    <submittedName>
        <fullName evidence="2">Uncharacterized protein</fullName>
    </submittedName>
</protein>
<dbReference type="STRING" id="366522.GCA_001548055_01826"/>
<name>A0A2D3WC31_9BACT</name>
<feature type="transmembrane region" description="Helical" evidence="1">
    <location>
        <begin position="154"/>
        <end position="181"/>
    </location>
</feature>